<sequence length="69" mass="7767">MKTCIKAKPTDELQPYSIFHTTLLMCRVLYSVIQTAIHGAAVQCIKSCSYTSRASVNDHIKHQNDVLML</sequence>
<dbReference type="AlphaFoldDB" id="A0A5N5L3A5"/>
<dbReference type="EMBL" id="VFJC01000021">
    <property type="protein sequence ID" value="KAB5537224.1"/>
    <property type="molecule type" value="Genomic_DNA"/>
</dbReference>
<evidence type="ECO:0000313" key="1">
    <source>
        <dbReference type="EMBL" id="KAB5537224.1"/>
    </source>
</evidence>
<proteinExistence type="predicted"/>
<accession>A0A5N5L3A5</accession>
<comment type="caution">
    <text evidence="1">The sequence shown here is derived from an EMBL/GenBank/DDBJ whole genome shotgun (WGS) entry which is preliminary data.</text>
</comment>
<protein>
    <submittedName>
        <fullName evidence="1">Uncharacterized protein</fullName>
    </submittedName>
</protein>
<keyword evidence="2" id="KW-1185">Reference proteome</keyword>
<organism evidence="1 2">
    <name type="scientific">Pangasianodon hypophthalmus</name>
    <name type="common">Striped catfish</name>
    <name type="synonym">Helicophagus hypophthalmus</name>
    <dbReference type="NCBI Taxonomy" id="310915"/>
    <lineage>
        <taxon>Eukaryota</taxon>
        <taxon>Metazoa</taxon>
        <taxon>Chordata</taxon>
        <taxon>Craniata</taxon>
        <taxon>Vertebrata</taxon>
        <taxon>Euteleostomi</taxon>
        <taxon>Actinopterygii</taxon>
        <taxon>Neopterygii</taxon>
        <taxon>Teleostei</taxon>
        <taxon>Ostariophysi</taxon>
        <taxon>Siluriformes</taxon>
        <taxon>Pangasiidae</taxon>
        <taxon>Pangasianodon</taxon>
    </lineage>
</organism>
<name>A0A5N5L3A5_PANHP</name>
<dbReference type="Proteomes" id="UP000327468">
    <property type="component" value="Chromosome 20"/>
</dbReference>
<reference evidence="1 2" key="1">
    <citation type="submission" date="2019-06" db="EMBL/GenBank/DDBJ databases">
        <title>A chromosome-scale genome assembly of the striped catfish, Pangasianodon hypophthalmus.</title>
        <authorList>
            <person name="Wen M."/>
            <person name="Zahm M."/>
            <person name="Roques C."/>
            <person name="Cabau C."/>
            <person name="Klopp C."/>
            <person name="Donnadieu C."/>
            <person name="Jouanno E."/>
            <person name="Avarre J.-C."/>
            <person name="Campet M."/>
            <person name="Ha T.T.T."/>
            <person name="Dugue R."/>
            <person name="Lampietro C."/>
            <person name="Louis A."/>
            <person name="Herpin A."/>
            <person name="Echchiki A."/>
            <person name="Berthelot C."/>
            <person name="Parey E."/>
            <person name="Roest-Crollius H."/>
            <person name="Braasch I."/>
            <person name="Postlethwait J."/>
            <person name="Bobe J."/>
            <person name="Montfort J."/>
            <person name="Bouchez O."/>
            <person name="Begum T."/>
            <person name="Schartl M."/>
            <person name="Guiguen Y."/>
        </authorList>
    </citation>
    <scope>NUCLEOTIDE SEQUENCE [LARGE SCALE GENOMIC DNA]</scope>
    <source>
        <strain evidence="1 2">Indonesia</strain>
        <tissue evidence="1">Blood</tissue>
    </source>
</reference>
<gene>
    <name evidence="1" type="ORF">PHYPO_G00116390</name>
</gene>
<evidence type="ECO:0000313" key="2">
    <source>
        <dbReference type="Proteomes" id="UP000327468"/>
    </source>
</evidence>